<dbReference type="InterPro" id="IPR036135">
    <property type="entry name" value="MoeA_linker/N_sf"/>
</dbReference>
<dbReference type="CDD" id="cd00887">
    <property type="entry name" value="MoeA"/>
    <property type="match status" value="1"/>
</dbReference>
<reference evidence="11" key="1">
    <citation type="submission" date="2015-10" db="EMBL/GenBank/DDBJ databases">
        <authorList>
            <person name="Gilbert D.G."/>
        </authorList>
    </citation>
    <scope>NUCLEOTIDE SEQUENCE</scope>
</reference>
<dbReference type="EC" id="2.10.1.1" evidence="3"/>
<keyword evidence="5" id="KW-0808">Transferase</keyword>
<dbReference type="FunFam" id="2.40.340.10:FF:000003">
    <property type="entry name" value="Molybdopterin molybdenumtransferase"/>
    <property type="match status" value="1"/>
</dbReference>
<evidence type="ECO:0000256" key="2">
    <source>
        <dbReference type="ARBA" id="ARBA00005046"/>
    </source>
</evidence>
<evidence type="ECO:0000256" key="6">
    <source>
        <dbReference type="ARBA" id="ARBA00022723"/>
    </source>
</evidence>
<dbReference type="SUPFAM" id="SSF63867">
    <property type="entry name" value="MoeA C-terminal domain-like"/>
    <property type="match status" value="1"/>
</dbReference>
<dbReference type="SUPFAM" id="SSF63882">
    <property type="entry name" value="MoeA N-terminal region -like"/>
    <property type="match status" value="1"/>
</dbReference>
<dbReference type="GO" id="GO:0061599">
    <property type="term" value="F:molybdopterin molybdotransferase activity"/>
    <property type="evidence" value="ECO:0007669"/>
    <property type="project" value="UniProtKB-EC"/>
</dbReference>
<dbReference type="GO" id="GO:0006777">
    <property type="term" value="P:Mo-molybdopterin cofactor biosynthetic process"/>
    <property type="evidence" value="ECO:0007669"/>
    <property type="project" value="UniProtKB-KW"/>
</dbReference>
<dbReference type="InterPro" id="IPR005110">
    <property type="entry name" value="MoeA_linker/N"/>
</dbReference>
<dbReference type="PANTHER" id="PTHR10192:SF5">
    <property type="entry name" value="GEPHYRIN"/>
    <property type="match status" value="1"/>
</dbReference>
<comment type="cofactor">
    <cofactor evidence="1">
        <name>Mg(2+)</name>
        <dbReference type="ChEBI" id="CHEBI:18420"/>
    </cofactor>
</comment>
<dbReference type="EMBL" id="CZQC01000050">
    <property type="protein sequence ID" value="CUS41719.1"/>
    <property type="molecule type" value="Genomic_DNA"/>
</dbReference>
<name>A0A160TFJ0_9ZZZZ</name>
<dbReference type="PANTHER" id="PTHR10192">
    <property type="entry name" value="MOLYBDOPTERIN BIOSYNTHESIS PROTEIN"/>
    <property type="match status" value="1"/>
</dbReference>
<evidence type="ECO:0000256" key="8">
    <source>
        <dbReference type="ARBA" id="ARBA00023150"/>
    </source>
</evidence>
<evidence type="ECO:0000256" key="7">
    <source>
        <dbReference type="ARBA" id="ARBA00022842"/>
    </source>
</evidence>
<dbReference type="InterPro" id="IPR036425">
    <property type="entry name" value="MoaB/Mog-like_dom_sf"/>
</dbReference>
<dbReference type="NCBIfam" id="TIGR00177">
    <property type="entry name" value="molyb_syn"/>
    <property type="match status" value="1"/>
</dbReference>
<evidence type="ECO:0000313" key="11">
    <source>
        <dbReference type="EMBL" id="CUS41719.1"/>
    </source>
</evidence>
<dbReference type="Pfam" id="PF00994">
    <property type="entry name" value="MoCF_biosynth"/>
    <property type="match status" value="1"/>
</dbReference>
<proteinExistence type="predicted"/>
<dbReference type="Pfam" id="PF03454">
    <property type="entry name" value="MoeA_C"/>
    <property type="match status" value="1"/>
</dbReference>
<dbReference type="Gene3D" id="2.170.190.11">
    <property type="entry name" value="Molybdopterin biosynthesis moea protein, domain 3"/>
    <property type="match status" value="1"/>
</dbReference>
<dbReference type="InterPro" id="IPR008284">
    <property type="entry name" value="MoCF_biosynth_CS"/>
</dbReference>
<dbReference type="GO" id="GO:0005829">
    <property type="term" value="C:cytosol"/>
    <property type="evidence" value="ECO:0007669"/>
    <property type="project" value="TreeGrafter"/>
</dbReference>
<evidence type="ECO:0000256" key="1">
    <source>
        <dbReference type="ARBA" id="ARBA00001946"/>
    </source>
</evidence>
<dbReference type="Pfam" id="PF03453">
    <property type="entry name" value="MoeA_N"/>
    <property type="match status" value="1"/>
</dbReference>
<dbReference type="GO" id="GO:0046872">
    <property type="term" value="F:metal ion binding"/>
    <property type="evidence" value="ECO:0007669"/>
    <property type="project" value="UniProtKB-KW"/>
</dbReference>
<dbReference type="InterPro" id="IPR001453">
    <property type="entry name" value="MoaB/Mog_dom"/>
</dbReference>
<dbReference type="SUPFAM" id="SSF53218">
    <property type="entry name" value="Molybdenum cofactor biosynthesis proteins"/>
    <property type="match status" value="1"/>
</dbReference>
<evidence type="ECO:0000256" key="3">
    <source>
        <dbReference type="ARBA" id="ARBA00013269"/>
    </source>
</evidence>
<dbReference type="Gene3D" id="3.40.980.10">
    <property type="entry name" value="MoaB/Mog-like domain"/>
    <property type="match status" value="1"/>
</dbReference>
<feature type="domain" description="MoaB/Mog" evidence="10">
    <location>
        <begin position="188"/>
        <end position="325"/>
    </location>
</feature>
<keyword evidence="4" id="KW-0500">Molybdenum</keyword>
<dbReference type="Gene3D" id="3.90.105.10">
    <property type="entry name" value="Molybdopterin biosynthesis moea protein, domain 2"/>
    <property type="match status" value="1"/>
</dbReference>
<dbReference type="InterPro" id="IPR036688">
    <property type="entry name" value="MoeA_C_domain_IV_sf"/>
</dbReference>
<evidence type="ECO:0000256" key="9">
    <source>
        <dbReference type="ARBA" id="ARBA00047317"/>
    </source>
</evidence>
<dbReference type="NCBIfam" id="NF045515">
    <property type="entry name" value="Glp_gephyrin"/>
    <property type="match status" value="1"/>
</dbReference>
<dbReference type="SMART" id="SM00852">
    <property type="entry name" value="MoCF_biosynth"/>
    <property type="match status" value="1"/>
</dbReference>
<dbReference type="PROSITE" id="PS01079">
    <property type="entry name" value="MOCF_BIOSYNTHESIS_2"/>
    <property type="match status" value="1"/>
</dbReference>
<evidence type="ECO:0000256" key="5">
    <source>
        <dbReference type="ARBA" id="ARBA00022679"/>
    </source>
</evidence>
<dbReference type="NCBIfam" id="NF007960">
    <property type="entry name" value="PRK10680.1"/>
    <property type="match status" value="1"/>
</dbReference>
<dbReference type="UniPathway" id="UPA00344"/>
<dbReference type="AlphaFoldDB" id="A0A160TFJ0"/>
<dbReference type="FunFam" id="3.40.980.10:FF:000004">
    <property type="entry name" value="Molybdopterin molybdenumtransferase"/>
    <property type="match status" value="1"/>
</dbReference>
<accession>A0A160TFJ0</accession>
<evidence type="ECO:0000256" key="4">
    <source>
        <dbReference type="ARBA" id="ARBA00022505"/>
    </source>
</evidence>
<evidence type="ECO:0000259" key="10">
    <source>
        <dbReference type="SMART" id="SM00852"/>
    </source>
</evidence>
<gene>
    <name evidence="11" type="ORF">MGWOODY_Tha2238</name>
</gene>
<keyword evidence="8" id="KW-0501">Molybdenum cofactor biosynthesis</keyword>
<keyword evidence="7" id="KW-0460">Magnesium</keyword>
<organism evidence="11">
    <name type="scientific">hydrothermal vent metagenome</name>
    <dbReference type="NCBI Taxonomy" id="652676"/>
    <lineage>
        <taxon>unclassified sequences</taxon>
        <taxon>metagenomes</taxon>
        <taxon>ecological metagenomes</taxon>
    </lineage>
</organism>
<dbReference type="InterPro" id="IPR005111">
    <property type="entry name" value="MoeA_C_domain_IV"/>
</dbReference>
<protein>
    <recommendedName>
        <fullName evidence="3">molybdopterin molybdotransferase</fullName>
        <ecNumber evidence="3">2.10.1.1</ecNumber>
    </recommendedName>
</protein>
<comment type="catalytic activity">
    <reaction evidence="9">
        <text>adenylyl-molybdopterin + molybdate = Mo-molybdopterin + AMP + H(+)</text>
        <dbReference type="Rhea" id="RHEA:35047"/>
        <dbReference type="ChEBI" id="CHEBI:15378"/>
        <dbReference type="ChEBI" id="CHEBI:36264"/>
        <dbReference type="ChEBI" id="CHEBI:62727"/>
        <dbReference type="ChEBI" id="CHEBI:71302"/>
        <dbReference type="ChEBI" id="CHEBI:456215"/>
        <dbReference type="EC" id="2.10.1.1"/>
    </reaction>
</comment>
<keyword evidence="6" id="KW-0479">Metal-binding</keyword>
<dbReference type="Gene3D" id="2.40.340.10">
    <property type="entry name" value="MoeA, C-terminal, domain IV"/>
    <property type="match status" value="1"/>
</dbReference>
<dbReference type="InterPro" id="IPR038987">
    <property type="entry name" value="MoeA-like"/>
</dbReference>
<comment type="pathway">
    <text evidence="2">Cofactor biosynthesis; molybdopterin biosynthesis.</text>
</comment>
<sequence length="415" mass="44297">MKQTQDHCNKPGLTPIEDALQYLLETISVLTETEAIPLIEAHGRVLAADVISPINVPPHDNSAMDGYALHHLSDVSQPVEIVATVLAGHPYTEELAQGKAVRIMTGAPIPRGASAVVMQEDAQRTGDAVVFAAGVALNEGMNIRRAGEDIRKLVTILPAGRRLRVADCGLLASIGIATVTVVRRLRVALVTTGDELQPPGTPLLPGNIYESNSFTLTPMLQRLGVELITMPAVADDLMALRAAFTQADEQADVVITSGGVSVGEADLTRTVLEELGQLNFWKLAIKPGKPFAFGRLPSSWFIGLPGNPVSALVTLHQLALPLLRTMAGETLAKPLRFNATTLTDLRKSPGRTDYQRAIAKPNEEGQLVVATTGAQGSGVLSSMSQANCYIVLEKERGRVTAGETVTVEVFDEWLA</sequence>